<sequence>MMSRVTLLALTTTFFLGLGACGGSSAPPPKTEEVPINTESARREAKRPDPEVGEDVTQAAAPPAAASPPPAAEPSAPSAPATASSGKGSGGKTSKGTAAASSGSGGGARGGKGELSKAECDQLMDRYIDVVVTGDGAPLKGMSGKELEQARGMIKATVAQDPNFVGFKSACYRDLSKAQFACAMKARATEEFQNCIR</sequence>
<proteinExistence type="predicted"/>
<feature type="region of interest" description="Disordered" evidence="1">
    <location>
        <begin position="19"/>
        <end position="114"/>
    </location>
</feature>
<dbReference type="PROSITE" id="PS51257">
    <property type="entry name" value="PROKAR_LIPOPROTEIN"/>
    <property type="match status" value="1"/>
</dbReference>
<accession>A0ABZ2M1Z6</accession>
<evidence type="ECO:0000256" key="1">
    <source>
        <dbReference type="SAM" id="MobiDB-lite"/>
    </source>
</evidence>
<feature type="chain" id="PRO_5047039332" evidence="2">
    <location>
        <begin position="27"/>
        <end position="197"/>
    </location>
</feature>
<feature type="compositionally biased region" description="Low complexity" evidence="1">
    <location>
        <begin position="73"/>
        <end position="86"/>
    </location>
</feature>
<evidence type="ECO:0000313" key="4">
    <source>
        <dbReference type="Proteomes" id="UP001370348"/>
    </source>
</evidence>
<protein>
    <submittedName>
        <fullName evidence="3">Uncharacterized protein</fullName>
    </submittedName>
</protein>
<name>A0ABZ2M1Z6_9BACT</name>
<feature type="compositionally biased region" description="Basic and acidic residues" evidence="1">
    <location>
        <begin position="40"/>
        <end position="50"/>
    </location>
</feature>
<keyword evidence="2" id="KW-0732">Signal</keyword>
<feature type="signal peptide" evidence="2">
    <location>
        <begin position="1"/>
        <end position="26"/>
    </location>
</feature>
<organism evidence="3 4">
    <name type="scientific">Pendulispora albinea</name>
    <dbReference type="NCBI Taxonomy" id="2741071"/>
    <lineage>
        <taxon>Bacteria</taxon>
        <taxon>Pseudomonadati</taxon>
        <taxon>Myxococcota</taxon>
        <taxon>Myxococcia</taxon>
        <taxon>Myxococcales</taxon>
        <taxon>Sorangiineae</taxon>
        <taxon>Pendulisporaceae</taxon>
        <taxon>Pendulispora</taxon>
    </lineage>
</organism>
<evidence type="ECO:0000256" key="2">
    <source>
        <dbReference type="SAM" id="SignalP"/>
    </source>
</evidence>
<evidence type="ECO:0000313" key="3">
    <source>
        <dbReference type="EMBL" id="WXB17000.1"/>
    </source>
</evidence>
<dbReference type="EMBL" id="CP089984">
    <property type="protein sequence ID" value="WXB17000.1"/>
    <property type="molecule type" value="Genomic_DNA"/>
</dbReference>
<dbReference type="Proteomes" id="UP001370348">
    <property type="component" value="Chromosome"/>
</dbReference>
<dbReference type="RefSeq" id="WP_394826630.1">
    <property type="nucleotide sequence ID" value="NZ_CP089984.1"/>
</dbReference>
<keyword evidence="4" id="KW-1185">Reference proteome</keyword>
<gene>
    <name evidence="3" type="ORF">LZC94_06920</name>
</gene>
<reference evidence="3 4" key="1">
    <citation type="submission" date="2021-12" db="EMBL/GenBank/DDBJ databases">
        <title>Discovery of the Pendulisporaceae a myxobacterial family with distinct sporulation behavior and unique specialized metabolism.</title>
        <authorList>
            <person name="Garcia R."/>
            <person name="Popoff A."/>
            <person name="Bader C.D."/>
            <person name="Loehr J."/>
            <person name="Walesch S."/>
            <person name="Walt C."/>
            <person name="Boldt J."/>
            <person name="Bunk B."/>
            <person name="Haeckl F.J.F.P.J."/>
            <person name="Gunesch A.P."/>
            <person name="Birkelbach J."/>
            <person name="Nuebel U."/>
            <person name="Pietschmann T."/>
            <person name="Bach T."/>
            <person name="Mueller R."/>
        </authorList>
    </citation>
    <scope>NUCLEOTIDE SEQUENCE [LARGE SCALE GENOMIC DNA]</scope>
    <source>
        <strain evidence="3 4">MSr11954</strain>
    </source>
</reference>